<comment type="caution">
    <text evidence="2">The sequence shown here is derived from an EMBL/GenBank/DDBJ whole genome shotgun (WGS) entry which is preliminary data.</text>
</comment>
<feature type="non-terminal residue" evidence="2">
    <location>
        <position position="253"/>
    </location>
</feature>
<evidence type="ECO:0000256" key="1">
    <source>
        <dbReference type="SAM" id="MobiDB-lite"/>
    </source>
</evidence>
<gene>
    <name evidence="2" type="ORF">PFISCL1PPCAC_20673</name>
</gene>
<keyword evidence="3" id="KW-1185">Reference proteome</keyword>
<evidence type="ECO:0000313" key="3">
    <source>
        <dbReference type="Proteomes" id="UP001432322"/>
    </source>
</evidence>
<feature type="compositionally biased region" description="Basic and acidic residues" evidence="1">
    <location>
        <begin position="17"/>
        <end position="28"/>
    </location>
</feature>
<feature type="compositionally biased region" description="Basic and acidic residues" evidence="1">
    <location>
        <begin position="62"/>
        <end position="133"/>
    </location>
</feature>
<protein>
    <recommendedName>
        <fullName evidence="4">Small vasohibin-binding protein</fullName>
    </recommendedName>
</protein>
<reference evidence="2" key="1">
    <citation type="submission" date="2023-10" db="EMBL/GenBank/DDBJ databases">
        <title>Genome assembly of Pristionchus species.</title>
        <authorList>
            <person name="Yoshida K."/>
            <person name="Sommer R.J."/>
        </authorList>
    </citation>
    <scope>NUCLEOTIDE SEQUENCE</scope>
    <source>
        <strain evidence="2">RS5133</strain>
    </source>
</reference>
<dbReference type="EMBL" id="BTSY01000005">
    <property type="protein sequence ID" value="GMT29376.1"/>
    <property type="molecule type" value="Genomic_DNA"/>
</dbReference>
<name>A0AAV5WER8_9BILA</name>
<feature type="non-terminal residue" evidence="2">
    <location>
        <position position="1"/>
    </location>
</feature>
<organism evidence="2 3">
    <name type="scientific">Pristionchus fissidentatus</name>
    <dbReference type="NCBI Taxonomy" id="1538716"/>
    <lineage>
        <taxon>Eukaryota</taxon>
        <taxon>Metazoa</taxon>
        <taxon>Ecdysozoa</taxon>
        <taxon>Nematoda</taxon>
        <taxon>Chromadorea</taxon>
        <taxon>Rhabditida</taxon>
        <taxon>Rhabditina</taxon>
        <taxon>Diplogasteromorpha</taxon>
        <taxon>Diplogasteroidea</taxon>
        <taxon>Neodiplogasteridae</taxon>
        <taxon>Pristionchus</taxon>
    </lineage>
</organism>
<evidence type="ECO:0000313" key="2">
    <source>
        <dbReference type="EMBL" id="GMT29376.1"/>
    </source>
</evidence>
<dbReference type="AlphaFoldDB" id="A0AAV5WER8"/>
<proteinExistence type="predicted"/>
<feature type="region of interest" description="Disordered" evidence="1">
    <location>
        <begin position="1"/>
        <end position="203"/>
    </location>
</feature>
<feature type="compositionally biased region" description="Low complexity" evidence="1">
    <location>
        <begin position="153"/>
        <end position="167"/>
    </location>
</feature>
<sequence>RDTQFSTKPRRVNTQTTREDTHLSKKELSAATAPTKPNAFPDPIVAAKDTKQSQKQHHKSPKSKDKDKKTQEDDSTQRIGVVDRNKGSKKEAKGGSGRESKDDKKKTKKRDKEDSNEKGHEKVGAAPGEEKRANCMSIATKRERKHPSGAANTAVEKTSKTTKAATTESDRTQTQNQHDSKKGTGGTGGKSTTEQMDYLQRRRKKQLEKVKLLHSRNAQLTEVPVQRLENERRIIEDQMFYHGYLWKGDLDRM</sequence>
<accession>A0AAV5WER8</accession>
<feature type="compositionally biased region" description="Polar residues" evidence="1">
    <location>
        <begin position="1"/>
        <end position="16"/>
    </location>
</feature>
<evidence type="ECO:0008006" key="4">
    <source>
        <dbReference type="Google" id="ProtNLM"/>
    </source>
</evidence>
<dbReference type="Proteomes" id="UP001432322">
    <property type="component" value="Unassembled WGS sequence"/>
</dbReference>